<evidence type="ECO:0008006" key="4">
    <source>
        <dbReference type="Google" id="ProtNLM"/>
    </source>
</evidence>
<organism evidence="2 3">
    <name type="scientific">Acrasis kona</name>
    <dbReference type="NCBI Taxonomy" id="1008807"/>
    <lineage>
        <taxon>Eukaryota</taxon>
        <taxon>Discoba</taxon>
        <taxon>Heterolobosea</taxon>
        <taxon>Tetramitia</taxon>
        <taxon>Eutetramitia</taxon>
        <taxon>Acrasidae</taxon>
        <taxon>Acrasis</taxon>
    </lineage>
</organism>
<name>A0AAW2Z6U0_9EUKA</name>
<comment type="caution">
    <text evidence="2">The sequence shown here is derived from an EMBL/GenBank/DDBJ whole genome shotgun (WGS) entry which is preliminary data.</text>
</comment>
<feature type="region of interest" description="Disordered" evidence="1">
    <location>
        <begin position="49"/>
        <end position="163"/>
    </location>
</feature>
<dbReference type="AlphaFoldDB" id="A0AAW2Z6U0"/>
<dbReference type="Gene3D" id="3.40.395.10">
    <property type="entry name" value="Adenoviral Proteinase, Chain A"/>
    <property type="match status" value="1"/>
</dbReference>
<reference evidence="2 3" key="1">
    <citation type="submission" date="2024-03" db="EMBL/GenBank/DDBJ databases">
        <title>The Acrasis kona genome and developmental transcriptomes reveal deep origins of eukaryotic multicellular pathways.</title>
        <authorList>
            <person name="Sheikh S."/>
            <person name="Fu C.-J."/>
            <person name="Brown M.W."/>
            <person name="Baldauf S.L."/>
        </authorList>
    </citation>
    <scope>NUCLEOTIDE SEQUENCE [LARGE SCALE GENOMIC DNA]</scope>
    <source>
        <strain evidence="2 3">ATCC MYA-3509</strain>
    </source>
</reference>
<feature type="compositionally biased region" description="Polar residues" evidence="1">
    <location>
        <begin position="93"/>
        <end position="129"/>
    </location>
</feature>
<evidence type="ECO:0000313" key="3">
    <source>
        <dbReference type="Proteomes" id="UP001431209"/>
    </source>
</evidence>
<evidence type="ECO:0000256" key="1">
    <source>
        <dbReference type="SAM" id="MobiDB-lite"/>
    </source>
</evidence>
<evidence type="ECO:0000313" key="2">
    <source>
        <dbReference type="EMBL" id="KAL0485124.1"/>
    </source>
</evidence>
<feature type="non-terminal residue" evidence="2">
    <location>
        <position position="419"/>
    </location>
</feature>
<feature type="compositionally biased region" description="Polar residues" evidence="1">
    <location>
        <begin position="55"/>
        <end position="66"/>
    </location>
</feature>
<gene>
    <name evidence="2" type="ORF">AKO1_004363</name>
</gene>
<sequence length="419" mass="47628">MKYMVIVIEKDKNLKQLWESIPLEAEVRDPDFDPLDQKQLMSLSRSIRKTIDVVESSSNGETPSNEGTDETSSKAPSQAPSEGQMPSEKKNTSPDSPQDSLNGPSNATKGPSIENPKTPTNKSTRSQKATKAKDIDETDTGHDSEEKDDIEGAKESLDEKLNGTENKAARKRIKLDEGPLIESIKKLTLEKSVQKEIKTFPSVQSLNRFLDHLWLDDNIIDYLMTLLSKRYKDVYIHPISGLCKTYDKRKAELLNKRTAPQFTTKYFFVYQYQKHFHIAFVKLNKADNRCEIELHLMDSLNRSNIKCVSVDGDTTILECIEAFFKTLDLTKDCGINVNSDVRYILVKPQQDDSCGFYTFSYIDNICSHNGVGDIKSVDEPHMLRTRLSLLNDILKEFTALSSKTYVKKRRTKTNKTTAF</sequence>
<keyword evidence="3" id="KW-1185">Reference proteome</keyword>
<dbReference type="SUPFAM" id="SSF54001">
    <property type="entry name" value="Cysteine proteinases"/>
    <property type="match status" value="1"/>
</dbReference>
<dbReference type="Proteomes" id="UP001431209">
    <property type="component" value="Unassembled WGS sequence"/>
</dbReference>
<proteinExistence type="predicted"/>
<feature type="compositionally biased region" description="Basic and acidic residues" evidence="1">
    <location>
        <begin position="131"/>
        <end position="162"/>
    </location>
</feature>
<dbReference type="EMBL" id="JAOPGA020001109">
    <property type="protein sequence ID" value="KAL0485124.1"/>
    <property type="molecule type" value="Genomic_DNA"/>
</dbReference>
<dbReference type="InterPro" id="IPR038765">
    <property type="entry name" value="Papain-like_cys_pep_sf"/>
</dbReference>
<accession>A0AAW2Z6U0</accession>
<protein>
    <recommendedName>
        <fullName evidence="4">Ubiquitin-like protease family profile domain-containing protein</fullName>
    </recommendedName>
</protein>